<dbReference type="Proteomes" id="UP001279734">
    <property type="component" value="Unassembled WGS sequence"/>
</dbReference>
<dbReference type="PANTHER" id="PTHR45432">
    <property type="entry name" value="CHAPERONE PROTEIN DNAJ 11, CHLOROPLASTIC-LIKE"/>
    <property type="match status" value="1"/>
</dbReference>
<evidence type="ECO:0000259" key="1">
    <source>
        <dbReference type="PROSITE" id="PS50076"/>
    </source>
</evidence>
<evidence type="ECO:0000313" key="2">
    <source>
        <dbReference type="EMBL" id="GMH24558.1"/>
    </source>
</evidence>
<dbReference type="InterPro" id="IPR001623">
    <property type="entry name" value="DnaJ_domain"/>
</dbReference>
<dbReference type="AlphaFoldDB" id="A0AAD3T6Y6"/>
<feature type="domain" description="J" evidence="1">
    <location>
        <begin position="65"/>
        <end position="132"/>
    </location>
</feature>
<dbReference type="PRINTS" id="PR00625">
    <property type="entry name" value="JDOMAIN"/>
</dbReference>
<dbReference type="CDD" id="cd06257">
    <property type="entry name" value="DnaJ"/>
    <property type="match status" value="1"/>
</dbReference>
<dbReference type="SMART" id="SM00271">
    <property type="entry name" value="DnaJ"/>
    <property type="match status" value="1"/>
</dbReference>
<dbReference type="InterPro" id="IPR018253">
    <property type="entry name" value="DnaJ_domain_CS"/>
</dbReference>
<dbReference type="PROSITE" id="PS50076">
    <property type="entry name" value="DNAJ_2"/>
    <property type="match status" value="1"/>
</dbReference>
<name>A0AAD3T6Y6_NEPGR</name>
<dbReference type="EMBL" id="BSYO01000028">
    <property type="protein sequence ID" value="GMH24558.1"/>
    <property type="molecule type" value="Genomic_DNA"/>
</dbReference>
<organism evidence="2 3">
    <name type="scientific">Nepenthes gracilis</name>
    <name type="common">Slender pitcher plant</name>
    <dbReference type="NCBI Taxonomy" id="150966"/>
    <lineage>
        <taxon>Eukaryota</taxon>
        <taxon>Viridiplantae</taxon>
        <taxon>Streptophyta</taxon>
        <taxon>Embryophyta</taxon>
        <taxon>Tracheophyta</taxon>
        <taxon>Spermatophyta</taxon>
        <taxon>Magnoliopsida</taxon>
        <taxon>eudicotyledons</taxon>
        <taxon>Gunneridae</taxon>
        <taxon>Pentapetalae</taxon>
        <taxon>Caryophyllales</taxon>
        <taxon>Nepenthaceae</taxon>
        <taxon>Nepenthes</taxon>
    </lineage>
</organism>
<protein>
    <recommendedName>
        <fullName evidence="1">J domain-containing protein</fullName>
    </recommendedName>
</protein>
<dbReference type="Gene3D" id="1.10.287.110">
    <property type="entry name" value="DnaJ domain"/>
    <property type="match status" value="1"/>
</dbReference>
<proteinExistence type="predicted"/>
<evidence type="ECO:0000313" key="3">
    <source>
        <dbReference type="Proteomes" id="UP001279734"/>
    </source>
</evidence>
<accession>A0AAD3T6Y6</accession>
<gene>
    <name evidence="2" type="ORF">Nepgr_026401</name>
</gene>
<dbReference type="InterPro" id="IPR036869">
    <property type="entry name" value="J_dom_sf"/>
</dbReference>
<dbReference type="PANTHER" id="PTHR45432:SF2">
    <property type="entry name" value="CHAPERONE PROTEIN DNAJ 11, CHLOROPLASTIC"/>
    <property type="match status" value="1"/>
</dbReference>
<comment type="caution">
    <text evidence="2">The sequence shown here is derived from an EMBL/GenBank/DDBJ whole genome shotgun (WGS) entry which is preliminary data.</text>
</comment>
<dbReference type="PROSITE" id="PS00636">
    <property type="entry name" value="DNAJ_1"/>
    <property type="match status" value="1"/>
</dbReference>
<keyword evidence="3" id="KW-1185">Reference proteome</keyword>
<dbReference type="SUPFAM" id="SSF46565">
    <property type="entry name" value="Chaperone J-domain"/>
    <property type="match status" value="1"/>
</dbReference>
<reference evidence="2" key="1">
    <citation type="submission" date="2023-05" db="EMBL/GenBank/DDBJ databases">
        <title>Nepenthes gracilis genome sequencing.</title>
        <authorList>
            <person name="Fukushima K."/>
        </authorList>
    </citation>
    <scope>NUCLEOTIDE SEQUENCE</scope>
    <source>
        <strain evidence="2">SING2019-196</strain>
    </source>
</reference>
<sequence length="167" mass="18804">MAAFPSLFPVPSSTLPQTSTAPKSYDKHVSPIPTSIRFRRLRLVFAASTSYGRTTPPHLAPAEASLYEVLGISTRATEQEIKAAYRRLARTFHPDVAAGGKEWSAADMFMRIHSAYSTLIDSEKRAKYDEMIFRRIRLHGSLSGISAPDPSIVCRYPRRNWESDQCW</sequence>
<dbReference type="Pfam" id="PF00226">
    <property type="entry name" value="DnaJ"/>
    <property type="match status" value="1"/>
</dbReference>